<gene>
    <name evidence="1" type="ordered locus">RC1_3450</name>
</gene>
<dbReference type="PIRSF" id="PIRSF019381">
    <property type="entry name" value="YcjX"/>
    <property type="match status" value="1"/>
</dbReference>
<evidence type="ECO:0000313" key="2">
    <source>
        <dbReference type="Proteomes" id="UP000001591"/>
    </source>
</evidence>
<keyword evidence="2" id="KW-1185">Reference proteome</keyword>
<dbReference type="STRING" id="414684.RC1_3450"/>
<dbReference type="Pfam" id="PF04317">
    <property type="entry name" value="DUF463"/>
    <property type="match status" value="1"/>
</dbReference>
<organism evidence="1 2">
    <name type="scientific">Rhodospirillum centenum (strain ATCC 51521 / SW)</name>
    <dbReference type="NCBI Taxonomy" id="414684"/>
    <lineage>
        <taxon>Bacteria</taxon>
        <taxon>Pseudomonadati</taxon>
        <taxon>Pseudomonadota</taxon>
        <taxon>Alphaproteobacteria</taxon>
        <taxon>Rhodospirillales</taxon>
        <taxon>Rhodospirillaceae</taxon>
        <taxon>Rhodospirillum</taxon>
    </lineage>
</organism>
<dbReference type="Proteomes" id="UP000001591">
    <property type="component" value="Chromosome"/>
</dbReference>
<dbReference type="HOGENOM" id="CLU_043657_0_0_5"/>
<dbReference type="PANTHER" id="PTHR38605:SF1">
    <property type="entry name" value="ATPASE"/>
    <property type="match status" value="1"/>
</dbReference>
<evidence type="ECO:0008006" key="3">
    <source>
        <dbReference type="Google" id="ProtNLM"/>
    </source>
</evidence>
<dbReference type="EMBL" id="CP000613">
    <property type="protein sequence ID" value="ACJ00808.1"/>
    <property type="molecule type" value="Genomic_DNA"/>
</dbReference>
<reference evidence="1 2" key="1">
    <citation type="journal article" date="2010" name="BMC Genomics">
        <title>Metabolic flexibility revealed in the genome of the cyst-forming alpha-1 proteobacterium Rhodospirillum centenum.</title>
        <authorList>
            <person name="Lu Y.K."/>
            <person name="Marden J."/>
            <person name="Han M."/>
            <person name="Swingley W.D."/>
            <person name="Mastrian S.D."/>
            <person name="Chowdhury S.R."/>
            <person name="Hao J."/>
            <person name="Helmy T."/>
            <person name="Kim S."/>
            <person name="Kurdoglu A.A."/>
            <person name="Matthies H.J."/>
            <person name="Rollo D."/>
            <person name="Stothard P."/>
            <person name="Blankenship R.E."/>
            <person name="Bauer C.E."/>
            <person name="Touchman J.W."/>
        </authorList>
    </citation>
    <scope>NUCLEOTIDE SEQUENCE [LARGE SCALE GENOMIC DNA]</scope>
    <source>
        <strain evidence="2">ATCC 51521 / SW</strain>
    </source>
</reference>
<proteinExistence type="predicted"/>
<dbReference type="KEGG" id="rce:RC1_3450"/>
<sequence length="471" mass="51564">MARGILGEIEGAGQRAADGLAQVFARLSGGDLRLGVTGLRRSGKTVFVTSLLHNLLTAGRLPFLDVMSQGRFIASRLQPQPDPAVPRFDFEGRLTELTAEIPRWPENTKAVSEIRVALRFRPVGLMRRNLGGIATLNLDIVDYPGEWLLDLPMLGQGFAEWSRQTLDLSLRPPRDELSRRWREYLRGVDATADADEAVARRLAALYTDYLKACRASSVGLSLVQPGRFVEPGEMEGAPVLTFCPLPPQEAAPADSLYALMAERFEGYKEKVVRRFFRDHFGRLDRQIVLVDVLSALNAGAPGLEDLHQSLAATLESFRHGRTGWLNWLGGSRIERVLFAATKADHVAASQHGNLRSLLESFLAGSLNSVRYTGAAVDTMAIASVKCTETVLTEYRGRPLACVQGVPAGRTEQAVIFPGEIPASHHDVGPTGEGRFNFLPFLPPQGLGRDGRGLPNIRIDQALQFLVGDRLA</sequence>
<evidence type="ECO:0000313" key="1">
    <source>
        <dbReference type="EMBL" id="ACJ00808.1"/>
    </source>
</evidence>
<dbReference type="InterPro" id="IPR007413">
    <property type="entry name" value="YcjX-like"/>
</dbReference>
<dbReference type="RefSeq" id="WP_012568586.1">
    <property type="nucleotide sequence ID" value="NC_011420.2"/>
</dbReference>
<dbReference type="PANTHER" id="PTHR38605">
    <property type="entry name" value="ATPASE-RELATED"/>
    <property type="match status" value="1"/>
</dbReference>
<dbReference type="AlphaFoldDB" id="B6IWY4"/>
<name>B6IWY4_RHOCS</name>
<dbReference type="eggNOG" id="COG3106">
    <property type="taxonomic scope" value="Bacteria"/>
</dbReference>
<accession>B6IWY4</accession>
<protein>
    <recommendedName>
        <fullName evidence="3">YcjX family protein</fullName>
    </recommendedName>
</protein>